<accession>A0A1D8P7Q8</accession>
<dbReference type="Pfam" id="PF19898">
    <property type="entry name" value="DUF6371"/>
    <property type="match status" value="1"/>
</dbReference>
<dbReference type="CDD" id="cd01029">
    <property type="entry name" value="TOPRIM_primases"/>
    <property type="match status" value="1"/>
</dbReference>
<sequence length="324" mass="37612">MKGKLIKVEFDLEFKKKRNFHLTTPCCHKSNKDGKFVNYKCLNDNYGYCHSCGKSTLPRPIYKDENDIEYQWDELNNCFDEIVLQTYYSNTLKSSDNEVGHCNAPVEMDVKESKYIEKELVLRYNKVKPENNLLYYIRKTYGNTKAELVKNMYNLGTSKDGGTIFWNINKDSKVQKAKISYYKKDGKRTNYFKVPYKNEVGYFSCLFGEHLINIPKNKNKSIILVESEKTAIVSALHLPEFVWLAYGGINGLTNDKLKPLIGLKVILVPDISENAVAIMNSKLPYLLELGIDAKIWDMTNDKNDEQLKNEGWFNCDLEDVFRFI</sequence>
<dbReference type="InterPro" id="IPR045951">
    <property type="entry name" value="DUF6371"/>
</dbReference>
<organism evidence="2 3">
    <name type="scientific">Urechidicola croceus</name>
    <dbReference type="NCBI Taxonomy" id="1850246"/>
    <lineage>
        <taxon>Bacteria</taxon>
        <taxon>Pseudomonadati</taxon>
        <taxon>Bacteroidota</taxon>
        <taxon>Flavobacteriia</taxon>
        <taxon>Flavobacteriales</taxon>
        <taxon>Flavobacteriaceae</taxon>
        <taxon>Urechidicola</taxon>
    </lineage>
</organism>
<dbReference type="OrthoDB" id="1068350at2"/>
<keyword evidence="3" id="KW-1185">Reference proteome</keyword>
<dbReference type="STRING" id="1850246.LPB138_07830"/>
<protein>
    <recommendedName>
        <fullName evidence="1">DUF6371 domain-containing protein</fullName>
    </recommendedName>
</protein>
<dbReference type="InterPro" id="IPR034154">
    <property type="entry name" value="TOPRIM_DnaG/twinkle"/>
</dbReference>
<feature type="domain" description="DUF6371" evidence="1">
    <location>
        <begin position="131"/>
        <end position="270"/>
    </location>
</feature>
<reference evidence="2 3" key="1">
    <citation type="submission" date="2016-10" db="EMBL/GenBank/DDBJ databases">
        <title>Lutibacter sp. LPB0138, isolated from marine gastropod.</title>
        <authorList>
            <person name="Kim E."/>
            <person name="Yi H."/>
        </authorList>
    </citation>
    <scope>NUCLEOTIDE SEQUENCE [LARGE SCALE GENOMIC DNA]</scope>
    <source>
        <strain evidence="2 3">LPB0138</strain>
    </source>
</reference>
<dbReference type="KEGG" id="lul:LPB138_07830"/>
<dbReference type="EMBL" id="CP017478">
    <property type="protein sequence ID" value="AOW20591.1"/>
    <property type="molecule type" value="Genomic_DNA"/>
</dbReference>
<dbReference type="AlphaFoldDB" id="A0A1D8P7Q8"/>
<dbReference type="Proteomes" id="UP000176050">
    <property type="component" value="Chromosome"/>
</dbReference>
<evidence type="ECO:0000259" key="1">
    <source>
        <dbReference type="Pfam" id="PF19898"/>
    </source>
</evidence>
<proteinExistence type="predicted"/>
<evidence type="ECO:0000313" key="3">
    <source>
        <dbReference type="Proteomes" id="UP000176050"/>
    </source>
</evidence>
<dbReference type="RefSeq" id="WP_070236734.1">
    <property type="nucleotide sequence ID" value="NZ_CP017478.1"/>
</dbReference>
<name>A0A1D8P7Q8_9FLAO</name>
<gene>
    <name evidence="2" type="ORF">LPB138_07830</name>
</gene>
<evidence type="ECO:0000313" key="2">
    <source>
        <dbReference type="EMBL" id="AOW20591.1"/>
    </source>
</evidence>